<gene>
    <name evidence="2" type="ORF">DEBURN_LOCUS5700</name>
</gene>
<dbReference type="GO" id="GO:0042273">
    <property type="term" value="P:ribosomal large subunit biogenesis"/>
    <property type="evidence" value="ECO:0007669"/>
    <property type="project" value="TreeGrafter"/>
</dbReference>
<dbReference type="Gene3D" id="1.25.10.10">
    <property type="entry name" value="Leucine-rich Repeat Variant"/>
    <property type="match status" value="1"/>
</dbReference>
<dbReference type="InterPro" id="IPR000626">
    <property type="entry name" value="Ubiquitin-like_dom"/>
</dbReference>
<comment type="caution">
    <text evidence="2">The sequence shown here is derived from an EMBL/GenBank/DDBJ whole genome shotgun (WGS) entry which is preliminary data.</text>
</comment>
<dbReference type="InterPro" id="IPR011989">
    <property type="entry name" value="ARM-like"/>
</dbReference>
<reference evidence="2" key="1">
    <citation type="submission" date="2021-06" db="EMBL/GenBank/DDBJ databases">
        <authorList>
            <person name="Kallberg Y."/>
            <person name="Tangrot J."/>
            <person name="Rosling A."/>
        </authorList>
    </citation>
    <scope>NUCLEOTIDE SEQUENCE</scope>
    <source>
        <strain evidence="2">AZ414A</strain>
    </source>
</reference>
<dbReference type="Proteomes" id="UP000789706">
    <property type="component" value="Unassembled WGS sequence"/>
</dbReference>
<dbReference type="Pfam" id="PF25567">
    <property type="entry name" value="TPR_SYO1"/>
    <property type="match status" value="1"/>
</dbReference>
<dbReference type="OrthoDB" id="2391897at2759"/>
<dbReference type="SMART" id="SM00213">
    <property type="entry name" value="UBQ"/>
    <property type="match status" value="1"/>
</dbReference>
<evidence type="ECO:0000313" key="3">
    <source>
        <dbReference type="Proteomes" id="UP000789706"/>
    </source>
</evidence>
<dbReference type="CDD" id="cd17039">
    <property type="entry name" value="Ubl_ubiquitin_like"/>
    <property type="match status" value="1"/>
</dbReference>
<dbReference type="AlphaFoldDB" id="A0A9N9AAC2"/>
<dbReference type="InterPro" id="IPR052616">
    <property type="entry name" value="SYO1-like"/>
</dbReference>
<dbReference type="GO" id="GO:0006606">
    <property type="term" value="P:protein import into nucleus"/>
    <property type="evidence" value="ECO:0007669"/>
    <property type="project" value="TreeGrafter"/>
</dbReference>
<dbReference type="PANTHER" id="PTHR13347:SF1">
    <property type="entry name" value="HEAT REPEAT-CONTAINING PROTEIN 3"/>
    <property type="match status" value="1"/>
</dbReference>
<dbReference type="Gene3D" id="3.10.20.90">
    <property type="entry name" value="Phosphatidylinositol 3-kinase Catalytic Subunit, Chain A, domain 1"/>
    <property type="match status" value="1"/>
</dbReference>
<dbReference type="EMBL" id="CAJVPK010000522">
    <property type="protein sequence ID" value="CAG8521813.1"/>
    <property type="molecule type" value="Genomic_DNA"/>
</dbReference>
<sequence length="143" mass="16718">MVGTFLLTVIKNQVMQLSSPECMIEALNAIYDIYSDKNFDYDEPVFVRGGYLQLLERVIEVVHNMAKTISKNTSRDLRLRADEAKILKINVKLTDTFRDIKNRIPHTTTYTQLYYYNKKLEDDETLSDYNIKDDSTIACHRLL</sequence>
<keyword evidence="3" id="KW-1185">Reference proteome</keyword>
<organism evidence="2 3">
    <name type="scientific">Diversispora eburnea</name>
    <dbReference type="NCBI Taxonomy" id="1213867"/>
    <lineage>
        <taxon>Eukaryota</taxon>
        <taxon>Fungi</taxon>
        <taxon>Fungi incertae sedis</taxon>
        <taxon>Mucoromycota</taxon>
        <taxon>Glomeromycotina</taxon>
        <taxon>Glomeromycetes</taxon>
        <taxon>Diversisporales</taxon>
        <taxon>Diversisporaceae</taxon>
        <taxon>Diversispora</taxon>
    </lineage>
</organism>
<dbReference type="PROSITE" id="PS50053">
    <property type="entry name" value="UBIQUITIN_2"/>
    <property type="match status" value="1"/>
</dbReference>
<dbReference type="GO" id="GO:0051082">
    <property type="term" value="F:unfolded protein binding"/>
    <property type="evidence" value="ECO:0007669"/>
    <property type="project" value="TreeGrafter"/>
</dbReference>
<proteinExistence type="predicted"/>
<feature type="domain" description="Ubiquitin-like" evidence="1">
    <location>
        <begin position="75"/>
        <end position="137"/>
    </location>
</feature>
<dbReference type="SUPFAM" id="SSF54236">
    <property type="entry name" value="Ubiquitin-like"/>
    <property type="match status" value="1"/>
</dbReference>
<protein>
    <submittedName>
        <fullName evidence="2">436_t:CDS:1</fullName>
    </submittedName>
</protein>
<name>A0A9N9AAC2_9GLOM</name>
<dbReference type="PANTHER" id="PTHR13347">
    <property type="entry name" value="HEAT REPEAT-CONTAINING PROTEIN 3"/>
    <property type="match status" value="1"/>
</dbReference>
<evidence type="ECO:0000313" key="2">
    <source>
        <dbReference type="EMBL" id="CAG8521813.1"/>
    </source>
</evidence>
<dbReference type="InterPro" id="IPR057990">
    <property type="entry name" value="TPR_SYO1"/>
</dbReference>
<dbReference type="InterPro" id="IPR029071">
    <property type="entry name" value="Ubiquitin-like_domsf"/>
</dbReference>
<accession>A0A9N9AAC2</accession>
<evidence type="ECO:0000259" key="1">
    <source>
        <dbReference type="PROSITE" id="PS50053"/>
    </source>
</evidence>